<dbReference type="EMBL" id="CAJMWV010000157">
    <property type="protein sequence ID" value="CAE6380304.1"/>
    <property type="molecule type" value="Genomic_DNA"/>
</dbReference>
<dbReference type="Proteomes" id="UP000663831">
    <property type="component" value="Unassembled WGS sequence"/>
</dbReference>
<reference evidence="3" key="1">
    <citation type="submission" date="2021-01" db="EMBL/GenBank/DDBJ databases">
        <authorList>
            <person name="Kaushik A."/>
        </authorList>
    </citation>
    <scope>NUCLEOTIDE SEQUENCE</scope>
    <source>
        <strain evidence="3">AG3-1AP</strain>
    </source>
</reference>
<evidence type="ECO:0000256" key="1">
    <source>
        <dbReference type="SAM" id="MobiDB-lite"/>
    </source>
</evidence>
<proteinExistence type="predicted"/>
<feature type="compositionally biased region" description="Basic and acidic residues" evidence="1">
    <location>
        <begin position="283"/>
        <end position="305"/>
    </location>
</feature>
<feature type="domain" description="BRCT" evidence="2">
    <location>
        <begin position="43"/>
        <end position="110"/>
    </location>
</feature>
<evidence type="ECO:0000259" key="2">
    <source>
        <dbReference type="PROSITE" id="PS50172"/>
    </source>
</evidence>
<evidence type="ECO:0000313" key="3">
    <source>
        <dbReference type="EMBL" id="CAE6380304.1"/>
    </source>
</evidence>
<feature type="region of interest" description="Disordered" evidence="1">
    <location>
        <begin position="231"/>
        <end position="305"/>
    </location>
</feature>
<dbReference type="InterPro" id="IPR001357">
    <property type="entry name" value="BRCT_dom"/>
</dbReference>
<name>A0A8H2WJW3_9AGAM</name>
<protein>
    <recommendedName>
        <fullName evidence="2">BRCT domain-containing protein</fullName>
    </recommendedName>
</protein>
<dbReference type="AlphaFoldDB" id="A0A8H2WJW3"/>
<organism evidence="3 4">
    <name type="scientific">Rhizoctonia solani</name>
    <dbReference type="NCBI Taxonomy" id="456999"/>
    <lineage>
        <taxon>Eukaryota</taxon>
        <taxon>Fungi</taxon>
        <taxon>Dikarya</taxon>
        <taxon>Basidiomycota</taxon>
        <taxon>Agaricomycotina</taxon>
        <taxon>Agaricomycetes</taxon>
        <taxon>Cantharellales</taxon>
        <taxon>Ceratobasidiaceae</taxon>
        <taxon>Rhizoctonia</taxon>
    </lineage>
</organism>
<sequence length="305" mass="34562">MINIDWNKVHRADPNLFTDPQGRPFRFFIHETIYSYELTSGCIHLHGGVVATRISDATFILVNNLRGQAGSFLAFIEEYEDSRVRTILEDAWIFACIVCHRLVYEEYYAGFWIGHTKVRRHIEVTQPPPIESRVIEQPIATQSTIPQPTDRPLPQTPHGLLFQPLFDPQALTPVQPGPISIQFTPPDQSQPVIPVQPGPIVQPPSQSIQSYTVLDHRLPQEVPQLLEPLSSLEPPLSPLPPLSSSTHNLPHTFLDSSPLELQSPPVFPSELDPQQPSEEDITECTHSKTTDTVRRRWKIDPRRPL</sequence>
<dbReference type="PROSITE" id="PS50172">
    <property type="entry name" value="BRCT"/>
    <property type="match status" value="1"/>
</dbReference>
<evidence type="ECO:0000313" key="4">
    <source>
        <dbReference type="Proteomes" id="UP000663831"/>
    </source>
</evidence>
<comment type="caution">
    <text evidence="3">The sequence shown here is derived from an EMBL/GenBank/DDBJ whole genome shotgun (WGS) entry which is preliminary data.</text>
</comment>
<gene>
    <name evidence="3" type="ORF">RDB_LOCUS2087</name>
</gene>
<accession>A0A8H2WJW3</accession>